<evidence type="ECO:0000256" key="2">
    <source>
        <dbReference type="ARBA" id="ARBA00022516"/>
    </source>
</evidence>
<feature type="transmembrane region" description="Helical" evidence="6">
    <location>
        <begin position="6"/>
        <end position="37"/>
    </location>
</feature>
<evidence type="ECO:0000256" key="4">
    <source>
        <dbReference type="ARBA" id="ARBA00023098"/>
    </source>
</evidence>
<keyword evidence="6" id="KW-0812">Transmembrane</keyword>
<dbReference type="Pfam" id="PF01553">
    <property type="entry name" value="Acyltransferase"/>
    <property type="match status" value="1"/>
</dbReference>
<keyword evidence="6" id="KW-0472">Membrane</keyword>
<name>A0A1I3IMF5_9SPIR</name>
<evidence type="ECO:0000259" key="7">
    <source>
        <dbReference type="SMART" id="SM00563"/>
    </source>
</evidence>
<dbReference type="RefSeq" id="WP_074930286.1">
    <property type="nucleotide sequence ID" value="NZ_FORI01000002.1"/>
</dbReference>
<evidence type="ECO:0000256" key="3">
    <source>
        <dbReference type="ARBA" id="ARBA00022679"/>
    </source>
</evidence>
<keyword evidence="4" id="KW-0443">Lipid metabolism</keyword>
<comment type="pathway">
    <text evidence="1">Lipid metabolism.</text>
</comment>
<dbReference type="PANTHER" id="PTHR10434">
    <property type="entry name" value="1-ACYL-SN-GLYCEROL-3-PHOSPHATE ACYLTRANSFERASE"/>
    <property type="match status" value="1"/>
</dbReference>
<evidence type="ECO:0000313" key="8">
    <source>
        <dbReference type="EMBL" id="SFI49059.1"/>
    </source>
</evidence>
<dbReference type="EMBL" id="FORI01000002">
    <property type="protein sequence ID" value="SFI49059.1"/>
    <property type="molecule type" value="Genomic_DNA"/>
</dbReference>
<evidence type="ECO:0000313" key="9">
    <source>
        <dbReference type="Proteomes" id="UP000182737"/>
    </source>
</evidence>
<dbReference type="GO" id="GO:0003841">
    <property type="term" value="F:1-acylglycerol-3-phosphate O-acyltransferase activity"/>
    <property type="evidence" value="ECO:0007669"/>
    <property type="project" value="TreeGrafter"/>
</dbReference>
<evidence type="ECO:0000256" key="6">
    <source>
        <dbReference type="SAM" id="Phobius"/>
    </source>
</evidence>
<dbReference type="PANTHER" id="PTHR10434:SF64">
    <property type="entry name" value="1-ACYL-SN-GLYCEROL-3-PHOSPHATE ACYLTRANSFERASE-RELATED"/>
    <property type="match status" value="1"/>
</dbReference>
<keyword evidence="6" id="KW-1133">Transmembrane helix</keyword>
<dbReference type="Proteomes" id="UP000182737">
    <property type="component" value="Unassembled WGS sequence"/>
</dbReference>
<keyword evidence="9" id="KW-1185">Reference proteome</keyword>
<feature type="domain" description="Phospholipid/glycerol acyltransferase" evidence="7">
    <location>
        <begin position="83"/>
        <end position="199"/>
    </location>
</feature>
<dbReference type="CDD" id="cd07989">
    <property type="entry name" value="LPLAT_AGPAT-like"/>
    <property type="match status" value="1"/>
</dbReference>
<protein>
    <submittedName>
        <fullName evidence="8">1-acyl-sn-glycerol-3-phosphate acyltransferase</fullName>
    </submittedName>
</protein>
<proteinExistence type="predicted"/>
<reference evidence="9" key="1">
    <citation type="submission" date="2016-10" db="EMBL/GenBank/DDBJ databases">
        <authorList>
            <person name="Varghese N."/>
            <person name="Submissions S."/>
        </authorList>
    </citation>
    <scope>NUCLEOTIDE SEQUENCE [LARGE SCALE GENOMIC DNA]</scope>
    <source>
        <strain evidence="9">XBD1002</strain>
    </source>
</reference>
<dbReference type="SUPFAM" id="SSF69593">
    <property type="entry name" value="Glycerol-3-phosphate (1)-acyltransferase"/>
    <property type="match status" value="1"/>
</dbReference>
<evidence type="ECO:0000256" key="5">
    <source>
        <dbReference type="ARBA" id="ARBA00023315"/>
    </source>
</evidence>
<dbReference type="AlphaFoldDB" id="A0A1I3IMF5"/>
<keyword evidence="3 8" id="KW-0808">Transferase</keyword>
<dbReference type="InterPro" id="IPR002123">
    <property type="entry name" value="Plipid/glycerol_acylTrfase"/>
</dbReference>
<dbReference type="GO" id="GO:0006654">
    <property type="term" value="P:phosphatidic acid biosynthetic process"/>
    <property type="evidence" value="ECO:0007669"/>
    <property type="project" value="TreeGrafter"/>
</dbReference>
<accession>A0A1I3IMF5</accession>
<sequence length="250" mass="29362">MINPIFLTLIILGCIIGIWISWQLVLWLFWICVNLTINKKKEYTTTSKFYNWAFVLWYRYMMIAGRLKVHVTGYEKVPFDKRFLLVSNHCSKFDNFVQCQVLRKTQIAFISKPENFKIPIGGRFMRRGLYLAMPKNNPREEVKTVMKAIEYIKDDKVSIGIFPEGTRSKDGNMLDFKPGAFKIAEKAACPLIICSMKGTFDIHKNWPWKRSHVYMDILEVIDPSIWKEKKTVEVSDYAHSLILNNLNKYN</sequence>
<keyword evidence="2" id="KW-0444">Lipid biosynthesis</keyword>
<evidence type="ECO:0000256" key="1">
    <source>
        <dbReference type="ARBA" id="ARBA00005189"/>
    </source>
</evidence>
<dbReference type="OrthoDB" id="9803035at2"/>
<organism evidence="8 9">
    <name type="scientific">Treponema bryantii</name>
    <dbReference type="NCBI Taxonomy" id="163"/>
    <lineage>
        <taxon>Bacteria</taxon>
        <taxon>Pseudomonadati</taxon>
        <taxon>Spirochaetota</taxon>
        <taxon>Spirochaetia</taxon>
        <taxon>Spirochaetales</taxon>
        <taxon>Treponemataceae</taxon>
        <taxon>Treponema</taxon>
    </lineage>
</organism>
<gene>
    <name evidence="8" type="ORF">SAMN04487775_1023</name>
</gene>
<dbReference type="SMART" id="SM00563">
    <property type="entry name" value="PlsC"/>
    <property type="match status" value="1"/>
</dbReference>
<keyword evidence="5 8" id="KW-0012">Acyltransferase</keyword>